<proteinExistence type="predicted"/>
<protein>
    <submittedName>
        <fullName evidence="1">Uncharacterized protein</fullName>
    </submittedName>
</protein>
<keyword evidence="2" id="KW-1185">Reference proteome</keyword>
<evidence type="ECO:0000313" key="2">
    <source>
        <dbReference type="Proteomes" id="UP001234297"/>
    </source>
</evidence>
<sequence length="85" mass="9213">MLTVDACSSTWCSSTSRKIALLPLLLLLSKSIAPAFTPTQISSRASSVTKSDGFPYYIGLQKHKADPYHASDNLDDIIQLGLVEN</sequence>
<name>A0ACC2LBX3_PERAE</name>
<accession>A0ACC2LBX3</accession>
<comment type="caution">
    <text evidence="1">The sequence shown here is derived from an EMBL/GenBank/DDBJ whole genome shotgun (WGS) entry which is preliminary data.</text>
</comment>
<gene>
    <name evidence="1" type="ORF">MRB53_023862</name>
</gene>
<organism evidence="1 2">
    <name type="scientific">Persea americana</name>
    <name type="common">Avocado</name>
    <dbReference type="NCBI Taxonomy" id="3435"/>
    <lineage>
        <taxon>Eukaryota</taxon>
        <taxon>Viridiplantae</taxon>
        <taxon>Streptophyta</taxon>
        <taxon>Embryophyta</taxon>
        <taxon>Tracheophyta</taxon>
        <taxon>Spermatophyta</taxon>
        <taxon>Magnoliopsida</taxon>
        <taxon>Magnoliidae</taxon>
        <taxon>Laurales</taxon>
        <taxon>Lauraceae</taxon>
        <taxon>Persea</taxon>
    </lineage>
</organism>
<dbReference type="Proteomes" id="UP001234297">
    <property type="component" value="Chromosome 7"/>
</dbReference>
<reference evidence="1 2" key="1">
    <citation type="journal article" date="2022" name="Hortic Res">
        <title>A haplotype resolved chromosomal level avocado genome allows analysis of novel avocado genes.</title>
        <authorList>
            <person name="Nath O."/>
            <person name="Fletcher S.J."/>
            <person name="Hayward A."/>
            <person name="Shaw L.M."/>
            <person name="Masouleh A.K."/>
            <person name="Furtado A."/>
            <person name="Henry R.J."/>
            <person name="Mitter N."/>
        </authorList>
    </citation>
    <scope>NUCLEOTIDE SEQUENCE [LARGE SCALE GENOMIC DNA]</scope>
    <source>
        <strain evidence="2">cv. Hass</strain>
    </source>
</reference>
<evidence type="ECO:0000313" key="1">
    <source>
        <dbReference type="EMBL" id="KAJ8630539.1"/>
    </source>
</evidence>
<dbReference type="EMBL" id="CM056815">
    <property type="protein sequence ID" value="KAJ8630539.1"/>
    <property type="molecule type" value="Genomic_DNA"/>
</dbReference>